<gene>
    <name evidence="2" type="ORF">KJP28_09630</name>
</gene>
<dbReference type="RefSeq" id="WP_218392334.1">
    <property type="nucleotide sequence ID" value="NZ_JAHUZE010000002.1"/>
</dbReference>
<evidence type="ECO:0000256" key="1">
    <source>
        <dbReference type="SAM" id="SignalP"/>
    </source>
</evidence>
<feature type="chain" id="PRO_5046779115" description="Lipoprotein" evidence="1">
    <location>
        <begin position="17"/>
        <end position="158"/>
    </location>
</feature>
<dbReference type="EMBL" id="JAHUZE010000002">
    <property type="protein sequence ID" value="MBV7379188.1"/>
    <property type="molecule type" value="Genomic_DNA"/>
</dbReference>
<name>A0ABS6T3A2_9RHOB</name>
<organism evidence="2 3">
    <name type="scientific">Maritimibacter dapengensis</name>
    <dbReference type="NCBI Taxonomy" id="2836868"/>
    <lineage>
        <taxon>Bacteria</taxon>
        <taxon>Pseudomonadati</taxon>
        <taxon>Pseudomonadota</taxon>
        <taxon>Alphaproteobacteria</taxon>
        <taxon>Rhodobacterales</taxon>
        <taxon>Roseobacteraceae</taxon>
        <taxon>Maritimibacter</taxon>
    </lineage>
</organism>
<comment type="caution">
    <text evidence="2">The sequence shown here is derived from an EMBL/GenBank/DDBJ whole genome shotgun (WGS) entry which is preliminary data.</text>
</comment>
<feature type="signal peptide" evidence="1">
    <location>
        <begin position="1"/>
        <end position="16"/>
    </location>
</feature>
<keyword evidence="1" id="KW-0732">Signal</keyword>
<proteinExistence type="predicted"/>
<keyword evidence="3" id="KW-1185">Reference proteome</keyword>
<evidence type="ECO:0000313" key="3">
    <source>
        <dbReference type="Proteomes" id="UP000756530"/>
    </source>
</evidence>
<dbReference type="PROSITE" id="PS51257">
    <property type="entry name" value="PROKAR_LIPOPROTEIN"/>
    <property type="match status" value="1"/>
</dbReference>
<evidence type="ECO:0000313" key="2">
    <source>
        <dbReference type="EMBL" id="MBV7379188.1"/>
    </source>
</evidence>
<dbReference type="Proteomes" id="UP000756530">
    <property type="component" value="Unassembled WGS sequence"/>
</dbReference>
<reference evidence="2 3" key="1">
    <citation type="submission" date="2021-05" db="EMBL/GenBank/DDBJ databases">
        <title>Culturable bacteria isolated from Daya Bay.</title>
        <authorList>
            <person name="Zheng W."/>
            <person name="Yu S."/>
            <person name="Huang Y."/>
        </authorList>
    </citation>
    <scope>NUCLEOTIDE SEQUENCE [LARGE SCALE GENOMIC DNA]</scope>
    <source>
        <strain evidence="2 3">DP4N28-5</strain>
    </source>
</reference>
<accession>A0ABS6T3A2</accession>
<evidence type="ECO:0008006" key="4">
    <source>
        <dbReference type="Google" id="ProtNLM"/>
    </source>
</evidence>
<sequence>MIFRIFGALALLVALAGCDTGLSLNPTDWFGPKDDIELVTLEPEEGWAATQQGDYRGPVAQVTSLQIERASGGYLIRATGLPPRLGYWDAELVPENRETPVDGVMSYTFRIAPPPWRTRQSSVPARTVHIAHFVSDLTLGSANRIRVIGANNSLTAGR</sequence>
<protein>
    <recommendedName>
        <fullName evidence="4">Lipoprotein</fullName>
    </recommendedName>
</protein>